<evidence type="ECO:0000313" key="12">
    <source>
        <dbReference type="Proteomes" id="UP000568888"/>
    </source>
</evidence>
<dbReference type="Gene3D" id="3.40.50.2300">
    <property type="match status" value="1"/>
</dbReference>
<feature type="domain" description="Response regulatory" evidence="9">
    <location>
        <begin position="2"/>
        <end position="116"/>
    </location>
</feature>
<dbReference type="GO" id="GO:0052621">
    <property type="term" value="F:diguanylate cyclase activity"/>
    <property type="evidence" value="ECO:0007669"/>
    <property type="project" value="UniProtKB-EC"/>
</dbReference>
<evidence type="ECO:0000259" key="9">
    <source>
        <dbReference type="PROSITE" id="PS50110"/>
    </source>
</evidence>
<dbReference type="GO" id="GO:0005886">
    <property type="term" value="C:plasma membrane"/>
    <property type="evidence" value="ECO:0007669"/>
    <property type="project" value="TreeGrafter"/>
</dbReference>
<comment type="catalytic activity">
    <reaction evidence="6">
        <text>2 GTP = 3',3'-c-di-GMP + 2 diphosphate</text>
        <dbReference type="Rhea" id="RHEA:24898"/>
        <dbReference type="ChEBI" id="CHEBI:33019"/>
        <dbReference type="ChEBI" id="CHEBI:37565"/>
        <dbReference type="ChEBI" id="CHEBI:58805"/>
        <dbReference type="EC" id="2.7.7.65"/>
    </reaction>
</comment>
<dbReference type="InterPro" id="IPR011006">
    <property type="entry name" value="CheY-like_superfamily"/>
</dbReference>
<dbReference type="AlphaFoldDB" id="A0A6V8N0D4"/>
<evidence type="ECO:0000256" key="6">
    <source>
        <dbReference type="ARBA" id="ARBA00034247"/>
    </source>
</evidence>
<dbReference type="CDD" id="cd01949">
    <property type="entry name" value="GGDEF"/>
    <property type="match status" value="1"/>
</dbReference>
<dbReference type="InterPro" id="IPR050469">
    <property type="entry name" value="Diguanylate_Cyclase"/>
</dbReference>
<dbReference type="GO" id="GO:0000160">
    <property type="term" value="P:phosphorelay signal transduction system"/>
    <property type="evidence" value="ECO:0007669"/>
    <property type="project" value="UniProtKB-KW"/>
</dbReference>
<evidence type="ECO:0000256" key="3">
    <source>
        <dbReference type="ARBA" id="ARBA00023012"/>
    </source>
</evidence>
<comment type="caution">
    <text evidence="11">The sequence shown here is derived from an EMBL/GenBank/DDBJ whole genome shotgun (WGS) entry which is preliminary data.</text>
</comment>
<dbReference type="PROSITE" id="PS50110">
    <property type="entry name" value="RESPONSE_REGULATORY"/>
    <property type="match status" value="1"/>
</dbReference>
<feature type="domain" description="GGDEF" evidence="10">
    <location>
        <begin position="181"/>
        <end position="316"/>
    </location>
</feature>
<dbReference type="Pfam" id="PF00990">
    <property type="entry name" value="GGDEF"/>
    <property type="match status" value="1"/>
</dbReference>
<dbReference type="InterPro" id="IPR000160">
    <property type="entry name" value="GGDEF_dom"/>
</dbReference>
<dbReference type="FunFam" id="3.30.70.270:FF:000001">
    <property type="entry name" value="Diguanylate cyclase domain protein"/>
    <property type="match status" value="1"/>
</dbReference>
<dbReference type="GO" id="GO:1902201">
    <property type="term" value="P:negative regulation of bacterial-type flagellum-dependent cell motility"/>
    <property type="evidence" value="ECO:0007669"/>
    <property type="project" value="TreeGrafter"/>
</dbReference>
<dbReference type="NCBIfam" id="TIGR00254">
    <property type="entry name" value="GGDEF"/>
    <property type="match status" value="1"/>
</dbReference>
<dbReference type="Proteomes" id="UP000568888">
    <property type="component" value="Unassembled WGS sequence"/>
</dbReference>
<dbReference type="EC" id="2.7.7.65" evidence="1"/>
<protein>
    <recommendedName>
        <fullName evidence="1">diguanylate cyclase</fullName>
        <ecNumber evidence="1">2.7.7.65</ecNumber>
    </recommendedName>
</protein>
<dbReference type="PANTHER" id="PTHR45138">
    <property type="entry name" value="REGULATORY COMPONENTS OF SENSORY TRANSDUCTION SYSTEM"/>
    <property type="match status" value="1"/>
</dbReference>
<accession>A0A6V8N0D4</accession>
<dbReference type="SMART" id="SM00267">
    <property type="entry name" value="GGDEF"/>
    <property type="match status" value="1"/>
</dbReference>
<dbReference type="GO" id="GO:0043709">
    <property type="term" value="P:cell adhesion involved in single-species biofilm formation"/>
    <property type="evidence" value="ECO:0007669"/>
    <property type="project" value="TreeGrafter"/>
</dbReference>
<name>A0A6V8N0D4_9BACT</name>
<dbReference type="PROSITE" id="PS50887">
    <property type="entry name" value="GGDEF"/>
    <property type="match status" value="1"/>
</dbReference>
<gene>
    <name evidence="11" type="ORF">GMPD_38950</name>
</gene>
<evidence type="ECO:0000313" key="11">
    <source>
        <dbReference type="EMBL" id="GFO65976.1"/>
    </source>
</evidence>
<evidence type="ECO:0000256" key="7">
    <source>
        <dbReference type="PROSITE-ProRule" id="PRU00169"/>
    </source>
</evidence>
<evidence type="ECO:0000256" key="2">
    <source>
        <dbReference type="ARBA" id="ARBA00022553"/>
    </source>
</evidence>
<evidence type="ECO:0000256" key="5">
    <source>
        <dbReference type="ARBA" id="ARBA00023163"/>
    </source>
</evidence>
<dbReference type="FunFam" id="3.40.50.2300:FF:000018">
    <property type="entry name" value="DNA-binding transcriptional regulator NtrC"/>
    <property type="match status" value="1"/>
</dbReference>
<proteinExistence type="predicted"/>
<dbReference type="RefSeq" id="WP_183350531.1">
    <property type="nucleotide sequence ID" value="NZ_BLXY01000015.1"/>
</dbReference>
<dbReference type="Gene3D" id="3.30.70.270">
    <property type="match status" value="1"/>
</dbReference>
<keyword evidence="4" id="KW-0805">Transcription regulation</keyword>
<dbReference type="SMART" id="SM00448">
    <property type="entry name" value="REC"/>
    <property type="match status" value="1"/>
</dbReference>
<feature type="modified residue" description="4-aspartylphosphate" evidence="7">
    <location>
        <position position="51"/>
    </location>
</feature>
<evidence type="ECO:0000259" key="10">
    <source>
        <dbReference type="PROSITE" id="PS50887"/>
    </source>
</evidence>
<dbReference type="InterPro" id="IPR043128">
    <property type="entry name" value="Rev_trsase/Diguanyl_cyclase"/>
</dbReference>
<evidence type="ECO:0000256" key="8">
    <source>
        <dbReference type="SAM" id="Coils"/>
    </source>
</evidence>
<dbReference type="PANTHER" id="PTHR45138:SF9">
    <property type="entry name" value="DIGUANYLATE CYCLASE DGCM-RELATED"/>
    <property type="match status" value="1"/>
</dbReference>
<dbReference type="Pfam" id="PF00072">
    <property type="entry name" value="Response_reg"/>
    <property type="match status" value="1"/>
</dbReference>
<evidence type="ECO:0000256" key="4">
    <source>
        <dbReference type="ARBA" id="ARBA00023015"/>
    </source>
</evidence>
<feature type="coiled-coil region" evidence="8">
    <location>
        <begin position="119"/>
        <end position="153"/>
    </location>
</feature>
<dbReference type="EMBL" id="BLXY01000015">
    <property type="protein sequence ID" value="GFO65976.1"/>
    <property type="molecule type" value="Genomic_DNA"/>
</dbReference>
<organism evidence="11 12">
    <name type="scientific">Geomonas paludis</name>
    <dbReference type="NCBI Taxonomy" id="2740185"/>
    <lineage>
        <taxon>Bacteria</taxon>
        <taxon>Pseudomonadati</taxon>
        <taxon>Thermodesulfobacteriota</taxon>
        <taxon>Desulfuromonadia</taxon>
        <taxon>Geobacterales</taxon>
        <taxon>Geobacteraceae</taxon>
        <taxon>Geomonas</taxon>
    </lineage>
</organism>
<dbReference type="InterPro" id="IPR001789">
    <property type="entry name" value="Sig_transdc_resp-reg_receiver"/>
</dbReference>
<keyword evidence="3" id="KW-0902">Two-component regulatory system</keyword>
<keyword evidence="5" id="KW-0804">Transcription</keyword>
<dbReference type="SUPFAM" id="SSF55073">
    <property type="entry name" value="Nucleotide cyclase"/>
    <property type="match status" value="1"/>
</dbReference>
<dbReference type="InterPro" id="IPR029787">
    <property type="entry name" value="Nucleotide_cyclase"/>
</dbReference>
<reference evidence="12" key="1">
    <citation type="submission" date="2020-06" db="EMBL/GenBank/DDBJ databases">
        <title>Draft genomic sequecing of Geomonas sp. Red736.</title>
        <authorList>
            <person name="Itoh H."/>
            <person name="Xu Z.X."/>
            <person name="Ushijima N."/>
            <person name="Masuda Y."/>
            <person name="Shiratori Y."/>
            <person name="Senoo K."/>
        </authorList>
    </citation>
    <scope>NUCLEOTIDE SEQUENCE [LARGE SCALE GENOMIC DNA]</scope>
    <source>
        <strain evidence="12">Red736</strain>
    </source>
</reference>
<evidence type="ECO:0000256" key="1">
    <source>
        <dbReference type="ARBA" id="ARBA00012528"/>
    </source>
</evidence>
<sequence length="322" mass="34987">MELLVVDDEETLRSVVSQVLSADGFTVSEAASGEEALEAFRAGSHQLVITDIRMSGMSGIELLNEIKSHNPDTQVVIMTSHASLDSALTALRAGAYDYLVKPFESLDLISAVAGRAAEKARLVAQNRELLEQLTRANQELQEANQALKEMAVRDGLTALYNHRYFQEAFAQEVARSKRFGKHCSLIFFDVDNFKHYNDTHGHPEGDRLLKGLAQIVMSHSRACDIAARYGGEEFVLLLPETGKEGAVTAAEEMRARVAEHPFAGRETQPLGRVTVSVGVASFPEDGSEAQALLECADQLLYRAKNSGKNRVEAGGATPSSPA</sequence>
<keyword evidence="8" id="KW-0175">Coiled coil</keyword>
<keyword evidence="2 7" id="KW-0597">Phosphoprotein</keyword>
<dbReference type="SUPFAM" id="SSF52172">
    <property type="entry name" value="CheY-like"/>
    <property type="match status" value="1"/>
</dbReference>